<dbReference type="PANTHER" id="PTHR22870">
    <property type="entry name" value="REGULATOR OF CHROMOSOME CONDENSATION"/>
    <property type="match status" value="1"/>
</dbReference>
<evidence type="ECO:0000313" key="5">
    <source>
        <dbReference type="Proteomes" id="UP001589647"/>
    </source>
</evidence>
<reference evidence="4 5" key="1">
    <citation type="submission" date="2024-09" db="EMBL/GenBank/DDBJ databases">
        <authorList>
            <person name="Sun Q."/>
            <person name="Mori K."/>
        </authorList>
    </citation>
    <scope>NUCLEOTIDE SEQUENCE [LARGE SCALE GENOMIC DNA]</scope>
    <source>
        <strain evidence="4 5">CCM 3426</strain>
    </source>
</reference>
<keyword evidence="2" id="KW-0732">Signal</keyword>
<keyword evidence="5" id="KW-1185">Reference proteome</keyword>
<proteinExistence type="predicted"/>
<sequence length="397" mass="40238">MQLSTPRRLGRRLGALLAAVAAVAALSAPVPAQAAAPPATHAIAWGKGGFGQLGDGGYADQQLPVKVRAEEQGFTEVAGSLTHSLAIAADGSVWAWGQNNNGQLGDGGHTDSDVPVKVQGLSGIVEVAAGWGFSLARTGDGHVWAWGTNYAGQLGLGSFGGSYATPQQVGELRGITHIEAGWFHSMALRDNFTVLVWGDNSRGQLGDGTGVAKAAPTVLPGLGGESGPVYDIAAGFYHSLAVRADGTLLAWGANNSGQLGNGTTSVTAAYSPVHVVGRYGQVRAVAAGCRHSYLVDGSGNVWGWGDNTEAQVAFTGTVVKQPQLVPGLSDVKDVAAGCAFGLALTGGGEAYGWGQYNSGQTGTGVPVPMPPFKNAWGAGLTFIAAGGDHGLAVRKVS</sequence>
<organism evidence="4 5">
    <name type="scientific">Nonomuraea spiralis</name>
    <dbReference type="NCBI Taxonomy" id="46182"/>
    <lineage>
        <taxon>Bacteria</taxon>
        <taxon>Bacillati</taxon>
        <taxon>Actinomycetota</taxon>
        <taxon>Actinomycetes</taxon>
        <taxon>Streptosporangiales</taxon>
        <taxon>Streptosporangiaceae</taxon>
        <taxon>Nonomuraea</taxon>
    </lineage>
</organism>
<feature type="chain" id="PRO_5046830052" evidence="2">
    <location>
        <begin position="35"/>
        <end position="397"/>
    </location>
</feature>
<dbReference type="PRINTS" id="PR00633">
    <property type="entry name" value="RCCNDNSATION"/>
</dbReference>
<dbReference type="InterPro" id="IPR051210">
    <property type="entry name" value="Ub_ligase/GEF_domain"/>
</dbReference>
<dbReference type="InterPro" id="IPR000408">
    <property type="entry name" value="Reg_chr_condens"/>
</dbReference>
<dbReference type="PROSITE" id="PS50012">
    <property type="entry name" value="RCC1_3"/>
    <property type="match status" value="7"/>
</dbReference>
<evidence type="ECO:0000259" key="3">
    <source>
        <dbReference type="Pfam" id="PF25390"/>
    </source>
</evidence>
<feature type="domain" description="RCC1-like" evidence="3">
    <location>
        <begin position="43"/>
        <end position="391"/>
    </location>
</feature>
<dbReference type="InterPro" id="IPR058923">
    <property type="entry name" value="RCC1-like_dom"/>
</dbReference>
<dbReference type="PANTHER" id="PTHR22870:SF408">
    <property type="entry name" value="OS09G0560450 PROTEIN"/>
    <property type="match status" value="1"/>
</dbReference>
<dbReference type="Proteomes" id="UP001589647">
    <property type="component" value="Unassembled WGS sequence"/>
</dbReference>
<feature type="signal peptide" evidence="2">
    <location>
        <begin position="1"/>
        <end position="34"/>
    </location>
</feature>
<gene>
    <name evidence="4" type="ORF">ACFFV7_03085</name>
</gene>
<evidence type="ECO:0000313" key="4">
    <source>
        <dbReference type="EMBL" id="MFB9200167.1"/>
    </source>
</evidence>
<name>A0ABV5I762_9ACTN</name>
<accession>A0ABV5I762</accession>
<dbReference type="RefSeq" id="WP_189645752.1">
    <property type="nucleotide sequence ID" value="NZ_BMRC01000001.1"/>
</dbReference>
<dbReference type="PROSITE" id="PS00626">
    <property type="entry name" value="RCC1_2"/>
    <property type="match status" value="1"/>
</dbReference>
<dbReference type="Gene3D" id="2.130.10.30">
    <property type="entry name" value="Regulator of chromosome condensation 1/beta-lactamase-inhibitor protein II"/>
    <property type="match status" value="2"/>
</dbReference>
<dbReference type="Pfam" id="PF25390">
    <property type="entry name" value="WD40_RLD"/>
    <property type="match status" value="1"/>
</dbReference>
<evidence type="ECO:0000256" key="2">
    <source>
        <dbReference type="SAM" id="SignalP"/>
    </source>
</evidence>
<dbReference type="InterPro" id="IPR009091">
    <property type="entry name" value="RCC1/BLIP-II"/>
</dbReference>
<dbReference type="SUPFAM" id="SSF50985">
    <property type="entry name" value="RCC1/BLIP-II"/>
    <property type="match status" value="1"/>
</dbReference>
<evidence type="ECO:0000256" key="1">
    <source>
        <dbReference type="ARBA" id="ARBA00022737"/>
    </source>
</evidence>
<comment type="caution">
    <text evidence="4">The sequence shown here is derived from an EMBL/GenBank/DDBJ whole genome shotgun (WGS) entry which is preliminary data.</text>
</comment>
<dbReference type="EMBL" id="JBHMEI010000001">
    <property type="protein sequence ID" value="MFB9200167.1"/>
    <property type="molecule type" value="Genomic_DNA"/>
</dbReference>
<keyword evidence="1" id="KW-0677">Repeat</keyword>
<protein>
    <submittedName>
        <fullName evidence="4">RCC1 domain-containing protein</fullName>
    </submittedName>
</protein>